<dbReference type="Proteomes" id="UP001329430">
    <property type="component" value="Chromosome 1"/>
</dbReference>
<evidence type="ECO:0000256" key="6">
    <source>
        <dbReference type="ARBA" id="ARBA00022989"/>
    </source>
</evidence>
<dbReference type="Pfam" id="PF00083">
    <property type="entry name" value="Sugar_tr"/>
    <property type="match status" value="1"/>
</dbReference>
<feature type="transmembrane region" description="Helical" evidence="9">
    <location>
        <begin position="284"/>
        <end position="308"/>
    </location>
</feature>
<dbReference type="PANTHER" id="PTHR48021:SF46">
    <property type="entry name" value="MAJOR FACILITATOR SUPERFAMILY (MFS) PROFILE DOMAIN-CONTAINING PROTEIN"/>
    <property type="match status" value="1"/>
</dbReference>
<dbReference type="PANTHER" id="PTHR48021">
    <property type="match status" value="1"/>
</dbReference>
<keyword evidence="2" id="KW-0813">Transport</keyword>
<organism evidence="11 12">
    <name type="scientific">Pyrocoelia pectoralis</name>
    <dbReference type="NCBI Taxonomy" id="417401"/>
    <lineage>
        <taxon>Eukaryota</taxon>
        <taxon>Metazoa</taxon>
        <taxon>Ecdysozoa</taxon>
        <taxon>Arthropoda</taxon>
        <taxon>Hexapoda</taxon>
        <taxon>Insecta</taxon>
        <taxon>Pterygota</taxon>
        <taxon>Neoptera</taxon>
        <taxon>Endopterygota</taxon>
        <taxon>Coleoptera</taxon>
        <taxon>Polyphaga</taxon>
        <taxon>Elateriformia</taxon>
        <taxon>Elateroidea</taxon>
        <taxon>Lampyridae</taxon>
        <taxon>Lampyrinae</taxon>
        <taxon>Pyrocoelia</taxon>
    </lineage>
</organism>
<dbReference type="SUPFAM" id="SSF103473">
    <property type="entry name" value="MFS general substrate transporter"/>
    <property type="match status" value="1"/>
</dbReference>
<keyword evidence="12" id="KW-1185">Reference proteome</keyword>
<dbReference type="PROSITE" id="PS00217">
    <property type="entry name" value="SUGAR_TRANSPORT_2"/>
    <property type="match status" value="1"/>
</dbReference>
<evidence type="ECO:0000256" key="3">
    <source>
        <dbReference type="ARBA" id="ARBA00022475"/>
    </source>
</evidence>
<protein>
    <recommendedName>
        <fullName evidence="10">Major facilitator superfamily (MFS) profile domain-containing protein</fullName>
    </recommendedName>
</protein>
<keyword evidence="4" id="KW-0762">Sugar transport</keyword>
<evidence type="ECO:0000313" key="12">
    <source>
        <dbReference type="Proteomes" id="UP001329430"/>
    </source>
</evidence>
<dbReference type="InterPro" id="IPR050549">
    <property type="entry name" value="MFS_Trehalose_Transporter"/>
</dbReference>
<accession>A0AAN7VU22</accession>
<keyword evidence="5 9" id="KW-0812">Transmembrane</keyword>
<evidence type="ECO:0000256" key="4">
    <source>
        <dbReference type="ARBA" id="ARBA00022597"/>
    </source>
</evidence>
<dbReference type="GO" id="GO:0005886">
    <property type="term" value="C:plasma membrane"/>
    <property type="evidence" value="ECO:0007669"/>
    <property type="project" value="UniProtKB-SubCell"/>
</dbReference>
<gene>
    <name evidence="11" type="ORF">RI129_001545</name>
</gene>
<evidence type="ECO:0000256" key="7">
    <source>
        <dbReference type="ARBA" id="ARBA00023136"/>
    </source>
</evidence>
<dbReference type="EMBL" id="JAVRBK010000001">
    <property type="protein sequence ID" value="KAK5650516.1"/>
    <property type="molecule type" value="Genomic_DNA"/>
</dbReference>
<dbReference type="GO" id="GO:0022857">
    <property type="term" value="F:transmembrane transporter activity"/>
    <property type="evidence" value="ECO:0007669"/>
    <property type="project" value="InterPro"/>
</dbReference>
<evidence type="ECO:0000256" key="8">
    <source>
        <dbReference type="ARBA" id="ARBA00023180"/>
    </source>
</evidence>
<dbReference type="PROSITE" id="PS50850">
    <property type="entry name" value="MFS"/>
    <property type="match status" value="1"/>
</dbReference>
<name>A0AAN7VU22_9COLE</name>
<reference evidence="11 12" key="1">
    <citation type="journal article" date="2024" name="Insects">
        <title>An Improved Chromosome-Level Genome Assembly of the Firefly Pyrocoelia pectoralis.</title>
        <authorList>
            <person name="Fu X."/>
            <person name="Meyer-Rochow V.B."/>
            <person name="Ballantyne L."/>
            <person name="Zhu X."/>
        </authorList>
    </citation>
    <scope>NUCLEOTIDE SEQUENCE [LARGE SCALE GENOMIC DNA]</scope>
    <source>
        <strain evidence="11">XCY_ONT2</strain>
    </source>
</reference>
<dbReference type="AlphaFoldDB" id="A0AAN7VU22"/>
<sequence length="456" mass="50060">MALCAKIALQKRALQYATAFTALLATISSGIHLGWTSPYLPLLLSENSPIPMTNEESSWVATIYMLGGPCGSLLTGAVLDLIGRKMVLLSSSLSFIISWMMIAFATTLPELLIARFFAGFCDGLIFGATPIYFGEISDPEIRGFLGCSIIVTFEVGSVLMNVMGSYLSIRDSALICSVVPVLFLVTFIWMPESPNYFLIKGKKENAKRSLVALKGTDCDDTLNTIATAIENENLNRARIGDLFKKVNRRCLLIVIALRMTQEFSGVVAFTFYAQTVFQEAGDSISPLLSVVIFYVVEIVFCLLCSLFVDKIGRRPMLITSSIGSGIALLAGGIFFLVRDVLHSDTSSITWLPTVILVVFISSFSLGLQTMPVFIGAEIFPTNVKAYASAISNICYYAFAAISSKYFQVTKDEYGMHVPFFTFAICCVIGLFLIIYFVPETKNKTLEDIQIELHSKS</sequence>
<feature type="domain" description="Major facilitator superfamily (MFS) profile" evidence="10">
    <location>
        <begin position="14"/>
        <end position="441"/>
    </location>
</feature>
<feature type="transmembrane region" description="Helical" evidence="9">
    <location>
        <begin position="145"/>
        <end position="166"/>
    </location>
</feature>
<evidence type="ECO:0000256" key="9">
    <source>
        <dbReference type="SAM" id="Phobius"/>
    </source>
</evidence>
<dbReference type="PRINTS" id="PR00171">
    <property type="entry name" value="SUGRTRNSPORT"/>
</dbReference>
<feature type="transmembrane region" description="Helical" evidence="9">
    <location>
        <begin position="57"/>
        <end position="79"/>
    </location>
</feature>
<dbReference type="Gene3D" id="1.20.1250.20">
    <property type="entry name" value="MFS general substrate transporter like domains"/>
    <property type="match status" value="1"/>
</dbReference>
<evidence type="ECO:0000256" key="1">
    <source>
        <dbReference type="ARBA" id="ARBA00004651"/>
    </source>
</evidence>
<comment type="subcellular location">
    <subcellularLocation>
        <location evidence="1">Cell membrane</location>
        <topology evidence="1">Multi-pass membrane protein</topology>
    </subcellularLocation>
</comment>
<dbReference type="InterPro" id="IPR036259">
    <property type="entry name" value="MFS_trans_sf"/>
</dbReference>
<feature type="transmembrane region" description="Helical" evidence="9">
    <location>
        <begin position="172"/>
        <end position="190"/>
    </location>
</feature>
<dbReference type="InterPro" id="IPR005828">
    <property type="entry name" value="MFS_sugar_transport-like"/>
</dbReference>
<feature type="transmembrane region" description="Helical" evidence="9">
    <location>
        <begin position="112"/>
        <end position="133"/>
    </location>
</feature>
<comment type="caution">
    <text evidence="11">The sequence shown here is derived from an EMBL/GenBank/DDBJ whole genome shotgun (WGS) entry which is preliminary data.</text>
</comment>
<keyword evidence="6 9" id="KW-1133">Transmembrane helix</keyword>
<feature type="transmembrane region" description="Helical" evidence="9">
    <location>
        <begin position="16"/>
        <end position="37"/>
    </location>
</feature>
<keyword evidence="8" id="KW-0325">Glycoprotein</keyword>
<feature type="transmembrane region" description="Helical" evidence="9">
    <location>
        <begin position="250"/>
        <end position="272"/>
    </location>
</feature>
<evidence type="ECO:0000256" key="5">
    <source>
        <dbReference type="ARBA" id="ARBA00022692"/>
    </source>
</evidence>
<dbReference type="FunFam" id="1.20.1250.20:FF:000218">
    <property type="entry name" value="facilitated trehalose transporter Tret1"/>
    <property type="match status" value="1"/>
</dbReference>
<evidence type="ECO:0000256" key="2">
    <source>
        <dbReference type="ARBA" id="ARBA00022448"/>
    </source>
</evidence>
<dbReference type="InterPro" id="IPR003663">
    <property type="entry name" value="Sugar/inositol_transpt"/>
</dbReference>
<evidence type="ECO:0000313" key="11">
    <source>
        <dbReference type="EMBL" id="KAK5650516.1"/>
    </source>
</evidence>
<dbReference type="InterPro" id="IPR005829">
    <property type="entry name" value="Sugar_transporter_CS"/>
</dbReference>
<dbReference type="PROSITE" id="PS00216">
    <property type="entry name" value="SUGAR_TRANSPORT_1"/>
    <property type="match status" value="1"/>
</dbReference>
<feature type="transmembrane region" description="Helical" evidence="9">
    <location>
        <begin position="86"/>
        <end position="106"/>
    </location>
</feature>
<feature type="transmembrane region" description="Helical" evidence="9">
    <location>
        <begin position="386"/>
        <end position="406"/>
    </location>
</feature>
<feature type="transmembrane region" description="Helical" evidence="9">
    <location>
        <begin position="349"/>
        <end position="374"/>
    </location>
</feature>
<proteinExistence type="predicted"/>
<keyword evidence="3" id="KW-1003">Cell membrane</keyword>
<feature type="transmembrane region" description="Helical" evidence="9">
    <location>
        <begin position="418"/>
        <end position="437"/>
    </location>
</feature>
<dbReference type="InterPro" id="IPR020846">
    <property type="entry name" value="MFS_dom"/>
</dbReference>
<evidence type="ECO:0000259" key="10">
    <source>
        <dbReference type="PROSITE" id="PS50850"/>
    </source>
</evidence>
<keyword evidence="7 9" id="KW-0472">Membrane</keyword>
<feature type="transmembrane region" description="Helical" evidence="9">
    <location>
        <begin position="315"/>
        <end position="337"/>
    </location>
</feature>